<sequence>MQMKSISCVNAIKIHLLVVNQQMEPPHFNTYQSLYNNHQLQQQFPPSQYGLIYPTQHYLLAYPLQPQFNYSSIQPSYPYQSHMNHQTSSIPQIAYQSPQVSTQPMIKSPLVDLRFAIHLFSSRDDLIAYLNKEMAFLIDVASSMFPSTNNQLRTSSNPRNQGTIQDGRVTVQQVHRRQGQTYSGNGYKSNATSSEGNNASGKARVVKCYNCQESRSKMAEKDKDPEAIKQKISNKLIDYVKLNNLYEDLCKRFVPQQELSTDETLWYHMLNPSTKSSDALPVKIEAPKELPKLILVNESLKKLKLHLANFDKVVKIRTTPNARIEGTVRFGNDHIAMIMRIGDYQLENVTISRVYYVEGLGVDLLFGSCDTNLYTISLDDMLKTSSIYLLSKASKTKSWLWHRQLSHLNFGRSNQHSLLHPKLFNNLPLIQQTPYKLMQDKNPDLSFFHVFGALCYPTNDNDDLAIVVPPIHEVASSRVVDLANSPMSTSFDQDAPSSSTPSTQEQEQSLNISQGFEESPKTPIFHEDPLNESPHEESTPQGSSLNVRQTHTLFEHLEPKNFKQPIFEPLKNKARLVAQGFRQEEGIDFEESFALVARIEVVRIFIANVAHKNIMIYQMDVKMTFLNGELKEESRAKHIDVRYHFIKEQVENGVVELYFVRTEYQLADIFTKPLPRERFNFLIEKLGKRSMSPKTLKCLAEETDERWFKIDKRKRFKLTLDVFRDIFKICPRVQGQDFDALPTDEEIVSFLRDLGHTREIHSLNDTTGLDKLHLFRAQILWETQIYGAMLPGSLTSPEMKETKAYKTYIGFASGATPPKKARNFKKPASPKLTTIRAPARGVVIRETPKVPVSKRKEKSMRNFHKTHPSGSGTATKPTLSVAIIKPFVTNKGTDVKPWVLDVTEEESSESEAKSWGNDEDNSNNDQDPRNSKHETNESSFESDQEEDEEKIEDDEEEEEEESVKTSSNDFDDKDETKVADKAKVDTDKGFVQEEGTNAVMNNVQQRNENPKILQVIEDAHVTLSTILRKTKVLVTSSSHSSDLAAKFLNFSDIPNSDAEIVSPIDVHLLNTENTMKKRKTSKDAEPAKDELYKFSDDTLTRLQTSLGDITKNIQMDYLPKRRWSTLEKKRANIMIKTIDKQLKEKRMMRSLKTYVGRRDYRTDLRLL</sequence>
<proteinExistence type="predicted"/>
<feature type="domain" description="Reverse transcriptase Ty1/copia-type" evidence="2">
    <location>
        <begin position="570"/>
        <end position="633"/>
    </location>
</feature>
<gene>
    <name evidence="3" type="ORF">Tci_008940</name>
</gene>
<feature type="compositionally biased region" description="Polar residues" evidence="1">
    <location>
        <begin position="179"/>
        <end position="199"/>
    </location>
</feature>
<dbReference type="CDD" id="cd09272">
    <property type="entry name" value="RNase_HI_RT_Ty1"/>
    <property type="match status" value="1"/>
</dbReference>
<reference evidence="3" key="1">
    <citation type="journal article" date="2019" name="Sci. Rep.">
        <title>Draft genome of Tanacetum cinerariifolium, the natural source of mosquito coil.</title>
        <authorList>
            <person name="Yamashiro T."/>
            <person name="Shiraishi A."/>
            <person name="Satake H."/>
            <person name="Nakayama K."/>
        </authorList>
    </citation>
    <scope>NUCLEOTIDE SEQUENCE</scope>
</reference>
<feature type="compositionally biased region" description="Basic and acidic residues" evidence="1">
    <location>
        <begin position="926"/>
        <end position="936"/>
    </location>
</feature>
<organism evidence="3">
    <name type="scientific">Tanacetum cinerariifolium</name>
    <name type="common">Dalmatian daisy</name>
    <name type="synonym">Chrysanthemum cinerariifolium</name>
    <dbReference type="NCBI Taxonomy" id="118510"/>
    <lineage>
        <taxon>Eukaryota</taxon>
        <taxon>Viridiplantae</taxon>
        <taxon>Streptophyta</taxon>
        <taxon>Embryophyta</taxon>
        <taxon>Tracheophyta</taxon>
        <taxon>Spermatophyta</taxon>
        <taxon>Magnoliopsida</taxon>
        <taxon>eudicotyledons</taxon>
        <taxon>Gunneridae</taxon>
        <taxon>Pentapetalae</taxon>
        <taxon>asterids</taxon>
        <taxon>campanulids</taxon>
        <taxon>Asterales</taxon>
        <taxon>Asteraceae</taxon>
        <taxon>Asteroideae</taxon>
        <taxon>Anthemideae</taxon>
        <taxon>Anthemidinae</taxon>
        <taxon>Tanacetum</taxon>
    </lineage>
</organism>
<feature type="region of interest" description="Disordered" evidence="1">
    <location>
        <begin position="851"/>
        <end position="877"/>
    </location>
</feature>
<comment type="caution">
    <text evidence="3">The sequence shown here is derived from an EMBL/GenBank/DDBJ whole genome shotgun (WGS) entry which is preliminary data.</text>
</comment>
<feature type="compositionally biased region" description="Polar residues" evidence="1">
    <location>
        <begin position="868"/>
        <end position="877"/>
    </location>
</feature>
<evidence type="ECO:0000256" key="1">
    <source>
        <dbReference type="SAM" id="MobiDB-lite"/>
    </source>
</evidence>
<feature type="region of interest" description="Disordered" evidence="1">
    <location>
        <begin position="903"/>
        <end position="986"/>
    </location>
</feature>
<feature type="compositionally biased region" description="Acidic residues" evidence="1">
    <location>
        <begin position="940"/>
        <end position="961"/>
    </location>
</feature>
<feature type="compositionally biased region" description="Basic and acidic residues" evidence="1">
    <location>
        <begin position="518"/>
        <end position="538"/>
    </location>
</feature>
<evidence type="ECO:0000259" key="2">
    <source>
        <dbReference type="Pfam" id="PF07727"/>
    </source>
</evidence>
<name>A0A6L2JJV5_TANCI</name>
<feature type="compositionally biased region" description="Basic and acidic residues" evidence="1">
    <location>
        <begin position="974"/>
        <end position="986"/>
    </location>
</feature>
<dbReference type="EMBL" id="BKCJ010000871">
    <property type="protein sequence ID" value="GEU36962.1"/>
    <property type="molecule type" value="Genomic_DNA"/>
</dbReference>
<evidence type="ECO:0000313" key="3">
    <source>
        <dbReference type="EMBL" id="GEU36962.1"/>
    </source>
</evidence>
<feature type="compositionally biased region" description="Basic residues" evidence="1">
    <location>
        <begin position="852"/>
        <end position="867"/>
    </location>
</feature>
<protein>
    <submittedName>
        <fullName evidence="3">Retrovirus-related Pol polyprotein from transposon TNT 1-94</fullName>
    </submittedName>
</protein>
<feature type="compositionally biased region" description="Low complexity" evidence="1">
    <location>
        <begin position="496"/>
        <end position="509"/>
    </location>
</feature>
<feature type="region of interest" description="Disordered" evidence="1">
    <location>
        <begin position="486"/>
        <end position="544"/>
    </location>
</feature>
<dbReference type="Pfam" id="PF07727">
    <property type="entry name" value="RVT_2"/>
    <property type="match status" value="1"/>
</dbReference>
<dbReference type="InterPro" id="IPR013103">
    <property type="entry name" value="RVT_2"/>
</dbReference>
<feature type="region of interest" description="Disordered" evidence="1">
    <location>
        <begin position="175"/>
        <end position="199"/>
    </location>
</feature>
<accession>A0A6L2JJV5</accession>
<dbReference type="AlphaFoldDB" id="A0A6L2JJV5"/>